<evidence type="ECO:0000259" key="4">
    <source>
        <dbReference type="SMART" id="SM00228"/>
    </source>
</evidence>
<dbReference type="InterPro" id="IPR036770">
    <property type="entry name" value="Ankyrin_rpt-contain_sf"/>
</dbReference>
<evidence type="ECO:0000256" key="2">
    <source>
        <dbReference type="ARBA" id="ARBA00023043"/>
    </source>
</evidence>
<dbReference type="PROSITE" id="PS50297">
    <property type="entry name" value="ANK_REP_REGION"/>
    <property type="match status" value="2"/>
</dbReference>
<dbReference type="SUPFAM" id="SSF50156">
    <property type="entry name" value="PDZ domain-like"/>
    <property type="match status" value="2"/>
</dbReference>
<dbReference type="InterPro" id="IPR002110">
    <property type="entry name" value="Ankyrin_rpt"/>
</dbReference>
<dbReference type="PANTHER" id="PTHR24198:SF165">
    <property type="entry name" value="ANKYRIN REPEAT-CONTAINING PROTEIN-RELATED"/>
    <property type="match status" value="1"/>
</dbReference>
<evidence type="ECO:0000256" key="1">
    <source>
        <dbReference type="ARBA" id="ARBA00022737"/>
    </source>
</evidence>
<feature type="repeat" description="ANK" evidence="3">
    <location>
        <begin position="119"/>
        <end position="151"/>
    </location>
</feature>
<dbReference type="InterPro" id="IPR001478">
    <property type="entry name" value="PDZ"/>
</dbReference>
<dbReference type="Pfam" id="PF12796">
    <property type="entry name" value="Ank_2"/>
    <property type="match status" value="2"/>
</dbReference>
<feature type="domain" description="PDZ" evidence="4">
    <location>
        <begin position="464"/>
        <end position="532"/>
    </location>
</feature>
<reference evidence="5" key="1">
    <citation type="submission" date="2021-01" db="EMBL/GenBank/DDBJ databases">
        <authorList>
            <person name="Corre E."/>
            <person name="Pelletier E."/>
            <person name="Niang G."/>
            <person name="Scheremetjew M."/>
            <person name="Finn R."/>
            <person name="Kale V."/>
            <person name="Holt S."/>
            <person name="Cochrane G."/>
            <person name="Meng A."/>
            <person name="Brown T."/>
            <person name="Cohen L."/>
        </authorList>
    </citation>
    <scope>NUCLEOTIDE SEQUENCE</scope>
</reference>
<keyword evidence="1" id="KW-0677">Repeat</keyword>
<evidence type="ECO:0000313" key="5">
    <source>
        <dbReference type="EMBL" id="CAD8846522.1"/>
    </source>
</evidence>
<dbReference type="PANTHER" id="PTHR24198">
    <property type="entry name" value="ANKYRIN REPEAT AND PROTEIN KINASE DOMAIN-CONTAINING PROTEIN"/>
    <property type="match status" value="1"/>
</dbReference>
<dbReference type="InterPro" id="IPR036034">
    <property type="entry name" value="PDZ_sf"/>
</dbReference>
<protein>
    <recommendedName>
        <fullName evidence="4">PDZ domain-containing protein</fullName>
    </recommendedName>
</protein>
<organism evidence="5">
    <name type="scientific">Noctiluca scintillans</name>
    <name type="common">Sea sparkle</name>
    <name type="synonym">Red tide dinoflagellate</name>
    <dbReference type="NCBI Taxonomy" id="2966"/>
    <lineage>
        <taxon>Eukaryota</taxon>
        <taxon>Sar</taxon>
        <taxon>Alveolata</taxon>
        <taxon>Dinophyceae</taxon>
        <taxon>Noctilucales</taxon>
        <taxon>Noctilucaceae</taxon>
        <taxon>Noctiluca</taxon>
    </lineage>
</organism>
<name>A0A7S1A924_NOCSC</name>
<dbReference type="Gene3D" id="1.25.40.20">
    <property type="entry name" value="Ankyrin repeat-containing domain"/>
    <property type="match status" value="1"/>
</dbReference>
<dbReference type="PROSITE" id="PS50088">
    <property type="entry name" value="ANK_REPEAT"/>
    <property type="match status" value="2"/>
</dbReference>
<dbReference type="SMART" id="SM00248">
    <property type="entry name" value="ANK"/>
    <property type="match status" value="4"/>
</dbReference>
<keyword evidence="2 3" id="KW-0040">ANK repeat</keyword>
<feature type="repeat" description="ANK" evidence="3">
    <location>
        <begin position="86"/>
        <end position="118"/>
    </location>
</feature>
<proteinExistence type="predicted"/>
<accession>A0A7S1A924</accession>
<dbReference type="Gene3D" id="2.30.42.10">
    <property type="match status" value="1"/>
</dbReference>
<feature type="domain" description="PDZ" evidence="4">
    <location>
        <begin position="549"/>
        <end position="617"/>
    </location>
</feature>
<dbReference type="SUPFAM" id="SSF48403">
    <property type="entry name" value="Ankyrin repeat"/>
    <property type="match status" value="1"/>
</dbReference>
<dbReference type="EMBL" id="HBFQ01029579">
    <property type="protein sequence ID" value="CAD8846522.1"/>
    <property type="molecule type" value="Transcribed_RNA"/>
</dbReference>
<gene>
    <name evidence="5" type="ORF">NSCI0253_LOCUS20872</name>
</gene>
<evidence type="ECO:0000256" key="3">
    <source>
        <dbReference type="PROSITE-ProRule" id="PRU00023"/>
    </source>
</evidence>
<dbReference type="SMART" id="SM00228">
    <property type="entry name" value="PDZ"/>
    <property type="match status" value="2"/>
</dbReference>
<sequence>MLQAFRDFFPSAGAATLRQQQLLQAVAENRVDIVQELLAEERSLDRAADDESRTLLHIASFEGSLDVLSYLLATRLRCKINARDRSYRTPLHLAAAINDSDCIRTLVAAGAALEMRDEWGCTPLHLAFRFEQSNAAEELLRFGADPFNADKSGRSALDTAQKSQDPALADVVEDLLSKTPPGPNRGLWCGLSRCFEILSDLADGQRNDSSGKTSKYLAQEMIPPPEHEKANHQNGDHREHRVDRTHDNLTHFHNHKASDGQLANCMLGQTQCRLDHPPDRDRDQYVVQAVPEFQEQYGMQPTHLAQLEESSFCSKSSGGHDRDRGEGEGVCTSRHVQHSARSAHPKCRRVQFSGGMAAKSCEFDGIMPCSTASVYEFGSRDDLHPAVAGLDALEVFRQAQLHRAVVDEDNYVAGPSADCRECSDWKLCASPGPGVALQPSSEISQSTAGPSIFRYHVFCDVDVPSLGCEISWWHDLPTVATVYPGSEAEARGMVAGDQIHACSGQALRGMTRSETLPLLGERPLFLEVDRRGWMSHLVVDIPLLSQDVDGHEIQVARSGELIEVTSVAPHTTAWAAGLMPMDHLLYAGSRELGTLPLPAVRSLLRERPLWLTVWRKPQKLEPLLL</sequence>
<dbReference type="AlphaFoldDB" id="A0A7S1A924"/>